<dbReference type="PANTHER" id="PTHR22847">
    <property type="entry name" value="WD40 REPEAT PROTEIN"/>
    <property type="match status" value="1"/>
</dbReference>
<keyword evidence="2" id="KW-0677">Repeat</keyword>
<feature type="repeat" description="WD" evidence="3">
    <location>
        <begin position="1303"/>
        <end position="1335"/>
    </location>
</feature>
<reference evidence="7" key="1">
    <citation type="journal article" date="2015" name="Genome Announc.">
        <title>Draft Genome Sequence of Tolypothrix boutellei Strain VB521301.</title>
        <authorList>
            <person name="Chandrababunaidu M.M."/>
            <person name="Singh D."/>
            <person name="Sen D."/>
            <person name="Bhan S."/>
            <person name="Das S."/>
            <person name="Gupta A."/>
            <person name="Adhikary S.P."/>
            <person name="Tripathy S."/>
        </authorList>
    </citation>
    <scope>NUCLEOTIDE SEQUENCE</scope>
    <source>
        <strain evidence="7">VB521301</strain>
    </source>
</reference>
<feature type="domain" description="Novel STAND NTPase 1" evidence="6">
    <location>
        <begin position="309"/>
        <end position="712"/>
    </location>
</feature>
<dbReference type="InterPro" id="IPR029030">
    <property type="entry name" value="Caspase-like_dom_sf"/>
</dbReference>
<dbReference type="SMART" id="SM00320">
    <property type="entry name" value="WD40"/>
    <property type="match status" value="14"/>
</dbReference>
<dbReference type="RefSeq" id="WP_050045692.1">
    <property type="nucleotide sequence ID" value="NZ_JHEG04000001.1"/>
</dbReference>
<name>A0A8S9T3J8_9CYAN</name>
<feature type="repeat" description="WD" evidence="3">
    <location>
        <begin position="1135"/>
        <end position="1168"/>
    </location>
</feature>
<dbReference type="GO" id="GO:0006508">
    <property type="term" value="P:proteolysis"/>
    <property type="evidence" value="ECO:0007669"/>
    <property type="project" value="InterPro"/>
</dbReference>
<dbReference type="InterPro" id="IPR013979">
    <property type="entry name" value="TIF_beta_prop-like"/>
</dbReference>
<organism evidence="7 8">
    <name type="scientific">Tolypothrix bouteillei VB521301</name>
    <dbReference type="NCBI Taxonomy" id="1479485"/>
    <lineage>
        <taxon>Bacteria</taxon>
        <taxon>Bacillati</taxon>
        <taxon>Cyanobacteriota</taxon>
        <taxon>Cyanophyceae</taxon>
        <taxon>Nostocales</taxon>
        <taxon>Tolypothrichaceae</taxon>
        <taxon>Tolypothrix</taxon>
    </lineage>
</organism>
<evidence type="ECO:0000259" key="4">
    <source>
        <dbReference type="Pfam" id="PF00656"/>
    </source>
</evidence>
<accession>A0A8S9T3J8</accession>
<dbReference type="SUPFAM" id="SSF50978">
    <property type="entry name" value="WD40 repeat-like"/>
    <property type="match status" value="1"/>
</dbReference>
<dbReference type="Pfam" id="PF00400">
    <property type="entry name" value="WD40"/>
    <property type="match status" value="5"/>
</dbReference>
<dbReference type="SUPFAM" id="SSF52540">
    <property type="entry name" value="P-loop containing nucleoside triphosphate hydrolases"/>
    <property type="match status" value="1"/>
</dbReference>
<evidence type="ECO:0000259" key="6">
    <source>
        <dbReference type="Pfam" id="PF20703"/>
    </source>
</evidence>
<dbReference type="InterPro" id="IPR015943">
    <property type="entry name" value="WD40/YVTN_repeat-like_dom_sf"/>
</dbReference>
<sequence>MAQSRYDFKRNLAVVIGINEYSNGVPPLTTPVADAEKLANVLQQSYQYQVKTLLNSQATLSGLNSLLTDFRNKKFPIGDTTVEVQESDRILFYFAGHGIVPADGIENDSHCRGYLIPTDAKTENLLQTQNHLIPMQDLHDALIELPCRHMLVILDCCFAGAFRSSSYRNAIPASKVYKQHYDRFIGTRAWQAITSAAYDQKALDFLGFFGKRESDQTQDHSPFASALFEALEGYADTTLKRGDGIITATEIYSYVRDKVEQIADDHKLSQTPSLFPLQKHDKGEYIFLLPHFKRENLEDAPALKPENNPYRGLKSYEEKHSSLFFGRDELVKQLYTHISDRRHQLAVVLGVSGSGKSSLVKAGLIPYLRTHHEEEFYILPTVRPTKSPFGAVAEAVLRNAYPDEAEKRQKIAYLKPKLKEAPSQFINLIQQYNPVGANAKFLLVVDQFEELWTMCKTEEKRESFLNFLAQALETDPRLHIVLTLRSDFEFYFTDSPLKSYWDAARFEVKAMKSHELRQAIEKPAMEKMLDFEPPTLVDRLIDDVGQMPGALSLLSFTLSELYIKCVAQERRTITQEDYEALGGVVGSLRHRATEEYDKLDSAHQATLRRVMLRMVTLEDGQLARRRVPEWELQYASEVENKQVEIILNHLAEIRLIVKGQDIGGEPYVEPAHDALVREWDKLEKWQRQEHENLILQQRLTFAVCDWNKHDRAIGYLWVYDPRLTRLEELLKSKDGHWLNQQEIEFVQTSINRRNQEQENNKKQQQKFQMYQVTAELQQQAYLVEQLLRLKQGASSLALAIVALGQNLEALTEILSPIQSSLRAAVENARERDILGVGDISAVAISPNKQYIAYSVSDSLSLWNFQGSFINSFRVPERDRIQSIVFSPDSQAIVTVSNNCKIHLWSLDGRILSDFIVPEGNINFLAFSPDGQIILTATSDIEGKVQLWNMNGDLVRVFSIAQEKIDSVAFNGEHIVTASTGSQNKVRLWNIEGELIKDFPIFEEKINSVAFSPNGQFIVTGDAVSPGKVQLWSSQGEFIENFLVTEDEINLKEHGVQSVVFTSDSRKIICISQCKTSTPSVVLRLWNLEGYLIQKQVYSGNYISVSADGKCAVTGSCGNFGKVTLWDLQGDEIDVLSGHKSPVNSVAVGGDGKIIVSASDGGAWLWNLRDAIRQPLPHESTVKLAAISTDGEAPVTGTHNGILRLWNSQGNLLREFQAYQGVVNAIAIDKDKTIITCGSDDMNVDKIRVWDGHGNLLEERFFEGQKSFHRKVAISADGKTIVSISDVVNIQIWNIWGQQIAEISDGHSAYVNSVAISADGQTIVTSSDDETIGLWNREGKPILDRPLSDSFPNSVAVSADGQYIISGSRDNCVRLWDRQGHLVDSLLPGHADVVSAVAISQDGLTIVSGSWDGMVRLWWGGDWKHWLQVACDRLRYHPILEELSDEIEKQACEICRKLVWEKSDLCHCVSP</sequence>
<dbReference type="PANTHER" id="PTHR22847:SF637">
    <property type="entry name" value="WD REPEAT DOMAIN 5B"/>
    <property type="match status" value="1"/>
</dbReference>
<dbReference type="SUPFAM" id="SSF52129">
    <property type="entry name" value="Caspase-like"/>
    <property type="match status" value="1"/>
</dbReference>
<dbReference type="GO" id="GO:0004197">
    <property type="term" value="F:cysteine-type endopeptidase activity"/>
    <property type="evidence" value="ECO:0007669"/>
    <property type="project" value="InterPro"/>
</dbReference>
<proteinExistence type="predicted"/>
<dbReference type="EMBL" id="JHEG04000001">
    <property type="protein sequence ID" value="KAF3886033.1"/>
    <property type="molecule type" value="Genomic_DNA"/>
</dbReference>
<dbReference type="PROSITE" id="PS50294">
    <property type="entry name" value="WD_REPEATS_REGION"/>
    <property type="match status" value="2"/>
</dbReference>
<evidence type="ECO:0000259" key="5">
    <source>
        <dbReference type="Pfam" id="PF08662"/>
    </source>
</evidence>
<feature type="repeat" description="WD" evidence="3">
    <location>
        <begin position="1386"/>
        <end position="1417"/>
    </location>
</feature>
<evidence type="ECO:0000256" key="2">
    <source>
        <dbReference type="ARBA" id="ARBA00022737"/>
    </source>
</evidence>
<dbReference type="PROSITE" id="PS50082">
    <property type="entry name" value="WD_REPEATS_2"/>
    <property type="match status" value="4"/>
</dbReference>
<dbReference type="Gene3D" id="3.40.50.300">
    <property type="entry name" value="P-loop containing nucleotide triphosphate hydrolases"/>
    <property type="match status" value="1"/>
</dbReference>
<dbReference type="CDD" id="cd00200">
    <property type="entry name" value="WD40"/>
    <property type="match status" value="2"/>
</dbReference>
<feature type="domain" description="Peptidase C14 caspase" evidence="4">
    <location>
        <begin position="10"/>
        <end position="274"/>
    </location>
</feature>
<dbReference type="Pfam" id="PF08662">
    <property type="entry name" value="eIF2A"/>
    <property type="match status" value="1"/>
</dbReference>
<dbReference type="OrthoDB" id="500003at2"/>
<dbReference type="InterPro" id="IPR001680">
    <property type="entry name" value="WD40_rpt"/>
</dbReference>
<protein>
    <submittedName>
        <fullName evidence="7">AAA family ATPase</fullName>
    </submittedName>
</protein>
<keyword evidence="8" id="KW-1185">Reference proteome</keyword>
<feature type="repeat" description="WD" evidence="3">
    <location>
        <begin position="1353"/>
        <end position="1376"/>
    </location>
</feature>
<evidence type="ECO:0000256" key="3">
    <source>
        <dbReference type="PROSITE-ProRule" id="PRU00221"/>
    </source>
</evidence>
<reference evidence="7" key="2">
    <citation type="submission" date="2019-11" db="EMBL/GenBank/DDBJ databases">
        <title>Improved Assembly of Tolypothrix boutellei genome.</title>
        <authorList>
            <person name="Sarangi A.N."/>
            <person name="Mukherjee M."/>
            <person name="Ghosh S."/>
            <person name="Singh D."/>
            <person name="Das A."/>
            <person name="Kant S."/>
            <person name="Prusty A."/>
            <person name="Tripathy S."/>
        </authorList>
    </citation>
    <scope>NUCLEOTIDE SEQUENCE</scope>
    <source>
        <strain evidence="7">VB521301</strain>
    </source>
</reference>
<dbReference type="Gene3D" id="2.130.10.10">
    <property type="entry name" value="YVTN repeat-like/Quinoprotein amine dehydrogenase"/>
    <property type="match status" value="3"/>
</dbReference>
<evidence type="ECO:0000313" key="8">
    <source>
        <dbReference type="Proteomes" id="UP000029738"/>
    </source>
</evidence>
<dbReference type="InterPro" id="IPR027417">
    <property type="entry name" value="P-loop_NTPase"/>
</dbReference>
<dbReference type="SUPFAM" id="SSF82171">
    <property type="entry name" value="DPP6 N-terminal domain-like"/>
    <property type="match status" value="1"/>
</dbReference>
<dbReference type="Pfam" id="PF00656">
    <property type="entry name" value="Peptidase_C14"/>
    <property type="match status" value="1"/>
</dbReference>
<dbReference type="InterPro" id="IPR036322">
    <property type="entry name" value="WD40_repeat_dom_sf"/>
</dbReference>
<dbReference type="Proteomes" id="UP000029738">
    <property type="component" value="Unassembled WGS sequence"/>
</dbReference>
<dbReference type="Pfam" id="PF20703">
    <property type="entry name" value="nSTAND1"/>
    <property type="match status" value="1"/>
</dbReference>
<evidence type="ECO:0000313" key="7">
    <source>
        <dbReference type="EMBL" id="KAF3886033.1"/>
    </source>
</evidence>
<dbReference type="InterPro" id="IPR011600">
    <property type="entry name" value="Pept_C14_caspase"/>
</dbReference>
<keyword evidence="1 3" id="KW-0853">WD repeat</keyword>
<dbReference type="Gene3D" id="3.40.50.1460">
    <property type="match status" value="1"/>
</dbReference>
<feature type="domain" description="Translation initiation factor beta propellor-like" evidence="5">
    <location>
        <begin position="848"/>
        <end position="996"/>
    </location>
</feature>
<dbReference type="InterPro" id="IPR049052">
    <property type="entry name" value="nSTAND1"/>
</dbReference>
<evidence type="ECO:0000256" key="1">
    <source>
        <dbReference type="ARBA" id="ARBA00022574"/>
    </source>
</evidence>
<gene>
    <name evidence="7" type="ORF">DA73_0400011545</name>
</gene>
<comment type="caution">
    <text evidence="7">The sequence shown here is derived from an EMBL/GenBank/DDBJ whole genome shotgun (WGS) entry which is preliminary data.</text>
</comment>